<gene>
    <name evidence="2" type="ORF">BHQ10_001799</name>
</gene>
<name>A0A364KQF7_TALAM</name>
<dbReference type="EMBL" id="MIKG01000002">
    <property type="protein sequence ID" value="RAO65787.1"/>
    <property type="molecule type" value="Genomic_DNA"/>
</dbReference>
<proteinExistence type="predicted"/>
<evidence type="ECO:0000313" key="3">
    <source>
        <dbReference type="Proteomes" id="UP000249363"/>
    </source>
</evidence>
<evidence type="ECO:0000313" key="2">
    <source>
        <dbReference type="EMBL" id="RAO65787.1"/>
    </source>
</evidence>
<feature type="region of interest" description="Disordered" evidence="1">
    <location>
        <begin position="289"/>
        <end position="319"/>
    </location>
</feature>
<dbReference type="RefSeq" id="XP_040730304.1">
    <property type="nucleotide sequence ID" value="XM_040873874.1"/>
</dbReference>
<dbReference type="Proteomes" id="UP000249363">
    <property type="component" value="Unassembled WGS sequence"/>
</dbReference>
<dbReference type="AlphaFoldDB" id="A0A364KQF7"/>
<dbReference type="STRING" id="1196081.A0A364KQF7"/>
<feature type="compositionally biased region" description="Low complexity" evidence="1">
    <location>
        <begin position="212"/>
        <end position="226"/>
    </location>
</feature>
<keyword evidence="3" id="KW-1185">Reference proteome</keyword>
<feature type="region of interest" description="Disordered" evidence="1">
    <location>
        <begin position="98"/>
        <end position="124"/>
    </location>
</feature>
<feature type="compositionally biased region" description="Acidic residues" evidence="1">
    <location>
        <begin position="196"/>
        <end position="211"/>
    </location>
</feature>
<feature type="compositionally biased region" description="Low complexity" evidence="1">
    <location>
        <begin position="99"/>
        <end position="115"/>
    </location>
</feature>
<organism evidence="2 3">
    <name type="scientific">Talaromyces amestolkiae</name>
    <dbReference type="NCBI Taxonomy" id="1196081"/>
    <lineage>
        <taxon>Eukaryota</taxon>
        <taxon>Fungi</taxon>
        <taxon>Dikarya</taxon>
        <taxon>Ascomycota</taxon>
        <taxon>Pezizomycotina</taxon>
        <taxon>Eurotiomycetes</taxon>
        <taxon>Eurotiomycetidae</taxon>
        <taxon>Eurotiales</taxon>
        <taxon>Trichocomaceae</taxon>
        <taxon>Talaromyces</taxon>
        <taxon>Talaromyces sect. Talaromyces</taxon>
    </lineage>
</organism>
<feature type="region of interest" description="Disordered" evidence="1">
    <location>
        <begin position="192"/>
        <end position="253"/>
    </location>
</feature>
<feature type="region of interest" description="Disordered" evidence="1">
    <location>
        <begin position="1"/>
        <end position="22"/>
    </location>
</feature>
<sequence length="348" mass="37551">MTLQLSHISPVARESPSSVSHTTAQKMIAITTTATPSVMHNTTITKRPKLSLQTAALPATFGNSNTGLVARSCITASPTIRNTFSNAYDIRQTLSAIDSPSPSRSAGGSARHGSPFPFSSYRSDGMPYQQPLGVRSILRNSPLKKMMLRRSVSISAGAMAENRRVYFPAKKQVGFRNQLEEEIKTVRFVARHSDIDSESEQEPVSEGEEGNSSESSDSGDSQSDHSSSGEDDGDAQNRPIRRKKRKSAPSERQIRAAALRDGIDNDRIAAALSAVPDSTSQKRRCKWRWTLGNSPSTESDSKLGTIPSTQSPSVPPVASEPVISCEQPIAFERPVASEPPIGNDTVIS</sequence>
<accession>A0A364KQF7</accession>
<dbReference type="OrthoDB" id="5206740at2759"/>
<comment type="caution">
    <text evidence="2">The sequence shown here is derived from an EMBL/GenBank/DDBJ whole genome shotgun (WGS) entry which is preliminary data.</text>
</comment>
<dbReference type="GeneID" id="63791016"/>
<protein>
    <submittedName>
        <fullName evidence="2">Uncharacterized protein</fullName>
    </submittedName>
</protein>
<evidence type="ECO:0000256" key="1">
    <source>
        <dbReference type="SAM" id="MobiDB-lite"/>
    </source>
</evidence>
<reference evidence="2 3" key="1">
    <citation type="journal article" date="2017" name="Biotechnol. Biofuels">
        <title>Differential beta-glucosidase expression as a function of carbon source availability in Talaromyces amestolkiae: a genomic and proteomic approach.</title>
        <authorList>
            <person name="de Eugenio L.I."/>
            <person name="Mendez-Liter J.A."/>
            <person name="Nieto-Dominguez M."/>
            <person name="Alonso L."/>
            <person name="Gil-Munoz J."/>
            <person name="Barriuso J."/>
            <person name="Prieto A."/>
            <person name="Martinez M.J."/>
        </authorList>
    </citation>
    <scope>NUCLEOTIDE SEQUENCE [LARGE SCALE GENOMIC DNA]</scope>
    <source>
        <strain evidence="2 3">CIB</strain>
    </source>
</reference>